<proteinExistence type="predicted"/>
<dbReference type="EMBL" id="JACJID010000001">
    <property type="protein sequence ID" value="MBA8924034.1"/>
    <property type="molecule type" value="Genomic_DNA"/>
</dbReference>
<evidence type="ECO:0000259" key="1">
    <source>
        <dbReference type="Pfam" id="PF12728"/>
    </source>
</evidence>
<evidence type="ECO:0000313" key="3">
    <source>
        <dbReference type="Proteomes" id="UP000517916"/>
    </source>
</evidence>
<protein>
    <submittedName>
        <fullName evidence="2">DNA-binding transcriptional regulator AlpA</fullName>
    </submittedName>
</protein>
<accession>A0ABR6BAY2</accession>
<dbReference type="RefSeq" id="WP_182836544.1">
    <property type="nucleotide sequence ID" value="NZ_BAAABQ010000065.1"/>
</dbReference>
<dbReference type="Pfam" id="PF12728">
    <property type="entry name" value="HTH_17"/>
    <property type="match status" value="1"/>
</dbReference>
<sequence length="69" mass="7738">MAAPKAAPRDTRPLATIAEVAAYLQIPVATLYNQRHRRVDIGALAKKIGGHLRWRWADIEAYLDQQQTA</sequence>
<dbReference type="GO" id="GO:0003677">
    <property type="term" value="F:DNA binding"/>
    <property type="evidence" value="ECO:0007669"/>
    <property type="project" value="UniProtKB-KW"/>
</dbReference>
<dbReference type="InterPro" id="IPR041657">
    <property type="entry name" value="HTH_17"/>
</dbReference>
<feature type="domain" description="Helix-turn-helix" evidence="1">
    <location>
        <begin position="16"/>
        <end position="66"/>
    </location>
</feature>
<name>A0ABR6BAY2_9PSEU</name>
<comment type="caution">
    <text evidence="2">The sequence shown here is derived from an EMBL/GenBank/DDBJ whole genome shotgun (WGS) entry which is preliminary data.</text>
</comment>
<evidence type="ECO:0000313" key="2">
    <source>
        <dbReference type="EMBL" id="MBA8924034.1"/>
    </source>
</evidence>
<gene>
    <name evidence="2" type="ORF">BC739_001231</name>
</gene>
<keyword evidence="2" id="KW-0238">DNA-binding</keyword>
<organism evidence="2 3">
    <name type="scientific">Kutzneria viridogrisea</name>
    <dbReference type="NCBI Taxonomy" id="47990"/>
    <lineage>
        <taxon>Bacteria</taxon>
        <taxon>Bacillati</taxon>
        <taxon>Actinomycetota</taxon>
        <taxon>Actinomycetes</taxon>
        <taxon>Pseudonocardiales</taxon>
        <taxon>Pseudonocardiaceae</taxon>
        <taxon>Kutzneria</taxon>
    </lineage>
</organism>
<keyword evidence="3" id="KW-1185">Reference proteome</keyword>
<reference evidence="2 3" key="1">
    <citation type="submission" date="2020-08" db="EMBL/GenBank/DDBJ databases">
        <title>Genomic Encyclopedia of Archaeal and Bacterial Type Strains, Phase II (KMG-II): from individual species to whole genera.</title>
        <authorList>
            <person name="Goeker M."/>
        </authorList>
    </citation>
    <scope>NUCLEOTIDE SEQUENCE [LARGE SCALE GENOMIC DNA]</scope>
    <source>
        <strain evidence="2 3">DSM 43850</strain>
    </source>
</reference>
<dbReference type="Proteomes" id="UP000517916">
    <property type="component" value="Unassembled WGS sequence"/>
</dbReference>